<proteinExistence type="predicted"/>
<comment type="caution">
    <text evidence="8">The sequence shown here is derived from an EMBL/GenBank/DDBJ whole genome shotgun (WGS) entry which is preliminary data.</text>
</comment>
<dbReference type="InterPro" id="IPR011701">
    <property type="entry name" value="MFS"/>
</dbReference>
<evidence type="ECO:0000313" key="8">
    <source>
        <dbReference type="EMBL" id="MBE1604053.1"/>
    </source>
</evidence>
<evidence type="ECO:0000256" key="4">
    <source>
        <dbReference type="ARBA" id="ARBA00022989"/>
    </source>
</evidence>
<sequence length="187" mass="19661">MPVEVSVLFAVYAIGAVIGLPTLGWLSDQIGRRPVLGTALLLAAAAANLFLVSNDLGMTLAARVPSGLAAALATGAGNVGTGEQLPTDRRCADRVEDPIYPDVGVLRAGHDRRHEGPSSGTGRASPSRSRAITSLVQVPIGDQRGADLGASVEDDLVKCVMAHPEPRHQRVQRYAVDHDRDEHPPLV</sequence>
<evidence type="ECO:0000313" key="9">
    <source>
        <dbReference type="Proteomes" id="UP000638648"/>
    </source>
</evidence>
<gene>
    <name evidence="8" type="ORF">HEB94_000901</name>
</gene>
<dbReference type="InterPro" id="IPR036259">
    <property type="entry name" value="MFS_trans_sf"/>
</dbReference>
<dbReference type="PROSITE" id="PS00216">
    <property type="entry name" value="SUGAR_TRANSPORT_1"/>
    <property type="match status" value="1"/>
</dbReference>
<evidence type="ECO:0000256" key="5">
    <source>
        <dbReference type="ARBA" id="ARBA00023136"/>
    </source>
</evidence>
<dbReference type="PANTHER" id="PTHR43124:SF3">
    <property type="entry name" value="CHLORAMPHENICOL EFFLUX PUMP RV0191"/>
    <property type="match status" value="1"/>
</dbReference>
<feature type="transmembrane region" description="Helical" evidence="7">
    <location>
        <begin position="6"/>
        <end position="26"/>
    </location>
</feature>
<reference evidence="8" key="1">
    <citation type="submission" date="2020-10" db="EMBL/GenBank/DDBJ databases">
        <title>Sequencing the genomes of 1000 actinobacteria strains.</title>
        <authorList>
            <person name="Klenk H.-P."/>
        </authorList>
    </citation>
    <scope>NUCLEOTIDE SEQUENCE</scope>
    <source>
        <strain evidence="8">DSM 45354</strain>
    </source>
</reference>
<dbReference type="InterPro" id="IPR005829">
    <property type="entry name" value="Sugar_transporter_CS"/>
</dbReference>
<dbReference type="GO" id="GO:0005886">
    <property type="term" value="C:plasma membrane"/>
    <property type="evidence" value="ECO:0007669"/>
    <property type="project" value="UniProtKB-SubCell"/>
</dbReference>
<dbReference type="SUPFAM" id="SSF103473">
    <property type="entry name" value="MFS general substrate transporter"/>
    <property type="match status" value="1"/>
</dbReference>
<dbReference type="InterPro" id="IPR050189">
    <property type="entry name" value="MFS_Efflux_Transporters"/>
</dbReference>
<evidence type="ECO:0000256" key="2">
    <source>
        <dbReference type="ARBA" id="ARBA00022475"/>
    </source>
</evidence>
<feature type="transmembrane region" description="Helical" evidence="7">
    <location>
        <begin position="35"/>
        <end position="53"/>
    </location>
</feature>
<dbReference type="Gene3D" id="1.20.1250.20">
    <property type="entry name" value="MFS general substrate transporter like domains"/>
    <property type="match status" value="1"/>
</dbReference>
<evidence type="ECO:0000256" key="7">
    <source>
        <dbReference type="SAM" id="Phobius"/>
    </source>
</evidence>
<evidence type="ECO:0000256" key="1">
    <source>
        <dbReference type="ARBA" id="ARBA00004651"/>
    </source>
</evidence>
<dbReference type="Pfam" id="PF07690">
    <property type="entry name" value="MFS_1"/>
    <property type="match status" value="1"/>
</dbReference>
<keyword evidence="9" id="KW-1185">Reference proteome</keyword>
<evidence type="ECO:0008006" key="10">
    <source>
        <dbReference type="Google" id="ProtNLM"/>
    </source>
</evidence>
<dbReference type="GO" id="GO:0022857">
    <property type="term" value="F:transmembrane transporter activity"/>
    <property type="evidence" value="ECO:0007669"/>
    <property type="project" value="InterPro"/>
</dbReference>
<dbReference type="Proteomes" id="UP000638648">
    <property type="component" value="Unassembled WGS sequence"/>
</dbReference>
<dbReference type="AlphaFoldDB" id="A0A927RI06"/>
<evidence type="ECO:0000256" key="6">
    <source>
        <dbReference type="SAM" id="MobiDB-lite"/>
    </source>
</evidence>
<feature type="region of interest" description="Disordered" evidence="6">
    <location>
        <begin position="105"/>
        <end position="130"/>
    </location>
</feature>
<keyword evidence="3 7" id="KW-0812">Transmembrane</keyword>
<dbReference type="EMBL" id="JADBEM010000001">
    <property type="protein sequence ID" value="MBE1604053.1"/>
    <property type="molecule type" value="Genomic_DNA"/>
</dbReference>
<accession>A0A927RI06</accession>
<feature type="compositionally biased region" description="Polar residues" evidence="6">
    <location>
        <begin position="118"/>
        <end position="130"/>
    </location>
</feature>
<comment type="subcellular location">
    <subcellularLocation>
        <location evidence="1">Cell membrane</location>
        <topology evidence="1">Multi-pass membrane protein</topology>
    </subcellularLocation>
</comment>
<organism evidence="8 9">
    <name type="scientific">Actinopolymorpha pittospori</name>
    <dbReference type="NCBI Taxonomy" id="648752"/>
    <lineage>
        <taxon>Bacteria</taxon>
        <taxon>Bacillati</taxon>
        <taxon>Actinomycetota</taxon>
        <taxon>Actinomycetes</taxon>
        <taxon>Propionibacteriales</taxon>
        <taxon>Actinopolymorphaceae</taxon>
        <taxon>Actinopolymorpha</taxon>
    </lineage>
</organism>
<keyword evidence="2" id="KW-1003">Cell membrane</keyword>
<dbReference type="PANTHER" id="PTHR43124">
    <property type="entry name" value="PURINE EFFLUX PUMP PBUE"/>
    <property type="match status" value="1"/>
</dbReference>
<keyword evidence="4 7" id="KW-1133">Transmembrane helix</keyword>
<protein>
    <recommendedName>
        <fullName evidence="10">Major Facilitator Superfamily protein</fullName>
    </recommendedName>
</protein>
<keyword evidence="5 7" id="KW-0472">Membrane</keyword>
<name>A0A927RI06_9ACTN</name>
<evidence type="ECO:0000256" key="3">
    <source>
        <dbReference type="ARBA" id="ARBA00022692"/>
    </source>
</evidence>